<reference evidence="2 3" key="1">
    <citation type="journal article" date="2007" name="Science">
        <title>Sea anemone genome reveals ancestral eumetazoan gene repertoire and genomic organization.</title>
        <authorList>
            <person name="Putnam N.H."/>
            <person name="Srivastava M."/>
            <person name="Hellsten U."/>
            <person name="Dirks B."/>
            <person name="Chapman J."/>
            <person name="Salamov A."/>
            <person name="Terry A."/>
            <person name="Shapiro H."/>
            <person name="Lindquist E."/>
            <person name="Kapitonov V.V."/>
            <person name="Jurka J."/>
            <person name="Genikhovich G."/>
            <person name="Grigoriev I.V."/>
            <person name="Lucas S.M."/>
            <person name="Steele R.E."/>
            <person name="Finnerty J.R."/>
            <person name="Technau U."/>
            <person name="Martindale M.Q."/>
            <person name="Rokhsar D.S."/>
        </authorList>
    </citation>
    <scope>NUCLEOTIDE SEQUENCE [LARGE SCALE GENOMIC DNA]</scope>
    <source>
        <strain evidence="3">CH2 X CH6</strain>
    </source>
</reference>
<dbReference type="Pfam" id="PF00270">
    <property type="entry name" value="DEAD"/>
    <property type="match status" value="1"/>
</dbReference>
<protein>
    <recommendedName>
        <fullName evidence="1">DEAD/DEAH-box helicase domain-containing protein</fullName>
    </recommendedName>
</protein>
<dbReference type="HOGENOM" id="CLU_1837474_0_0_1"/>
<evidence type="ECO:0000313" key="2">
    <source>
        <dbReference type="EMBL" id="EDO33134.1"/>
    </source>
</evidence>
<dbReference type="AlphaFoldDB" id="A7ST39"/>
<accession>A7ST39</accession>
<dbReference type="Gene3D" id="3.40.50.300">
    <property type="entry name" value="P-loop containing nucleotide triphosphate hydrolases"/>
    <property type="match status" value="1"/>
</dbReference>
<dbReference type="InParanoid" id="A7ST39"/>
<proteinExistence type="predicted"/>
<dbReference type="PhylomeDB" id="A7ST39"/>
<gene>
    <name evidence="2" type="ORF">NEMVEDRAFT_v1g217073</name>
</gene>
<dbReference type="EMBL" id="DS469788">
    <property type="protein sequence ID" value="EDO33134.1"/>
    <property type="molecule type" value="Genomic_DNA"/>
</dbReference>
<dbReference type="InterPro" id="IPR027417">
    <property type="entry name" value="P-loop_NTPase"/>
</dbReference>
<dbReference type="GO" id="GO:0003676">
    <property type="term" value="F:nucleic acid binding"/>
    <property type="evidence" value="ECO:0007669"/>
    <property type="project" value="InterPro"/>
</dbReference>
<name>A7ST39_NEMVE</name>
<keyword evidence="3" id="KW-1185">Reference proteome</keyword>
<feature type="domain" description="DEAD/DEAH-box helicase" evidence="1">
    <location>
        <begin position="29"/>
        <end position="98"/>
    </location>
</feature>
<dbReference type="InterPro" id="IPR011545">
    <property type="entry name" value="DEAD/DEAH_box_helicase_dom"/>
</dbReference>
<dbReference type="SUPFAM" id="SSF52540">
    <property type="entry name" value="P-loop containing nucleoside triphosphate hydrolases"/>
    <property type="match status" value="1"/>
</dbReference>
<evidence type="ECO:0000313" key="3">
    <source>
        <dbReference type="Proteomes" id="UP000001593"/>
    </source>
</evidence>
<evidence type="ECO:0000259" key="1">
    <source>
        <dbReference type="Pfam" id="PF00270"/>
    </source>
</evidence>
<sequence length="140" mass="15454">MENARSVDKIEEALQFMKSKDIDLTLKREQEIAIRSLLIGNDVLAVLATGFGKTTIFTVFEIAKSFTSRASIIIVSPLKSIIANQLEELNGLSSATELMPESLKEVVDNPPNYIYTSAEQVLCKDCLDALKDETAHYISA</sequence>
<organism evidence="2 3">
    <name type="scientific">Nematostella vectensis</name>
    <name type="common">Starlet sea anemone</name>
    <dbReference type="NCBI Taxonomy" id="45351"/>
    <lineage>
        <taxon>Eukaryota</taxon>
        <taxon>Metazoa</taxon>
        <taxon>Cnidaria</taxon>
        <taxon>Anthozoa</taxon>
        <taxon>Hexacorallia</taxon>
        <taxon>Actiniaria</taxon>
        <taxon>Edwardsiidae</taxon>
        <taxon>Nematostella</taxon>
    </lineage>
</organism>
<dbReference type="GO" id="GO:0005524">
    <property type="term" value="F:ATP binding"/>
    <property type="evidence" value="ECO:0007669"/>
    <property type="project" value="InterPro"/>
</dbReference>
<dbReference type="Proteomes" id="UP000001593">
    <property type="component" value="Unassembled WGS sequence"/>
</dbReference>